<dbReference type="GO" id="GO:0051087">
    <property type="term" value="F:protein-folding chaperone binding"/>
    <property type="evidence" value="ECO:0007669"/>
    <property type="project" value="InterPro"/>
</dbReference>
<evidence type="ECO:0000313" key="6">
    <source>
        <dbReference type="Proteomes" id="UP000190274"/>
    </source>
</evidence>
<dbReference type="Gene3D" id="2.60.40.790">
    <property type="match status" value="1"/>
</dbReference>
<dbReference type="Proteomes" id="UP000190274">
    <property type="component" value="Chromosome A"/>
</dbReference>
<dbReference type="InterPro" id="IPR011990">
    <property type="entry name" value="TPR-like_helical_dom_sf"/>
</dbReference>
<accession>A0A1G4IM45</accession>
<organism evidence="5 6">
    <name type="scientific">Lachancea dasiensis</name>
    <dbReference type="NCBI Taxonomy" id="1072105"/>
    <lineage>
        <taxon>Eukaryota</taxon>
        <taxon>Fungi</taxon>
        <taxon>Dikarya</taxon>
        <taxon>Ascomycota</taxon>
        <taxon>Saccharomycotina</taxon>
        <taxon>Saccharomycetes</taxon>
        <taxon>Saccharomycetales</taxon>
        <taxon>Saccharomycetaceae</taxon>
        <taxon>Lachancea</taxon>
    </lineage>
</organism>
<dbReference type="PROSITE" id="PS51203">
    <property type="entry name" value="CS"/>
    <property type="match status" value="1"/>
</dbReference>
<dbReference type="Pfam" id="PF04969">
    <property type="entry name" value="CS"/>
    <property type="match status" value="1"/>
</dbReference>
<dbReference type="STRING" id="1266660.A0A1G4IM45"/>
<dbReference type="EMBL" id="LT598460">
    <property type="protein sequence ID" value="SCU77696.1"/>
    <property type="molecule type" value="Genomic_DNA"/>
</dbReference>
<feature type="region of interest" description="Disordered" evidence="2">
    <location>
        <begin position="138"/>
        <end position="176"/>
    </location>
</feature>
<dbReference type="InterPro" id="IPR008978">
    <property type="entry name" value="HSP20-like_chaperone"/>
</dbReference>
<feature type="domain" description="CS" evidence="4">
    <location>
        <begin position="177"/>
        <end position="271"/>
    </location>
</feature>
<proteinExistence type="inferred from homology"/>
<feature type="compositionally biased region" description="Polar residues" evidence="2">
    <location>
        <begin position="292"/>
        <end position="302"/>
    </location>
</feature>
<dbReference type="InterPro" id="IPR007699">
    <property type="entry name" value="SGS_dom"/>
</dbReference>
<protein>
    <submittedName>
        <fullName evidence="5">LADA_0A01750g1_1</fullName>
    </submittedName>
</protein>
<dbReference type="OrthoDB" id="1898560at2759"/>
<evidence type="ECO:0000256" key="2">
    <source>
        <dbReference type="SAM" id="MobiDB-lite"/>
    </source>
</evidence>
<keyword evidence="6" id="KW-1185">Reference proteome</keyword>
<evidence type="ECO:0000256" key="1">
    <source>
        <dbReference type="ARBA" id="ARBA00008509"/>
    </source>
</evidence>
<dbReference type="InterPro" id="IPR007052">
    <property type="entry name" value="CS_dom"/>
</dbReference>
<gene>
    <name evidence="5" type="ORF">LADA_0A01750G</name>
</gene>
<evidence type="ECO:0000259" key="3">
    <source>
        <dbReference type="PROSITE" id="PS51048"/>
    </source>
</evidence>
<dbReference type="AlphaFoldDB" id="A0A1G4IM45"/>
<reference evidence="5 6" key="1">
    <citation type="submission" date="2016-03" db="EMBL/GenBank/DDBJ databases">
        <authorList>
            <person name="Devillers H."/>
        </authorList>
    </citation>
    <scope>NUCLEOTIDE SEQUENCE [LARGE SCALE GENOMIC DNA]</scope>
    <source>
        <strain evidence="5">CBS 10888</strain>
    </source>
</reference>
<dbReference type="Pfam" id="PF05002">
    <property type="entry name" value="SGS"/>
    <property type="match status" value="1"/>
</dbReference>
<feature type="compositionally biased region" description="Polar residues" evidence="2">
    <location>
        <begin position="271"/>
        <end position="283"/>
    </location>
</feature>
<sequence length="381" mass="43200">MPVETDLKTAYSLLYDAKNPGDALEVYDSVLQQSPANFVAHIYKAACLEKLYYGFKSWHSDKTLENALELLESAVEIAQRRGDRSKLALANFRLCVHFYNRKQYPAADEYFRKARELQYQDDTMPIWEANLANKMKKWKERHGPASLGDQEAGKLERSSVNESSLHRNPKNDEVSKKPTFKMDWYQTATTITISLFTSSLPRDKDSLHVYLSPGHQDLEVTYPIPSSGGEFQYTAKLLHEVDPDQIRVSILSKKIEISLAKKVKTQWKQLAKSTDPSITSKGSSPLPISDAHGNTESAKLYPTSSKKNIDWSKLEVDDDEQNQSADAFFQQLYSGADPDTRRAMMKSFVESNGTALNTNWEEVSQKKVETVPPEGSEAKKW</sequence>
<evidence type="ECO:0000259" key="4">
    <source>
        <dbReference type="PROSITE" id="PS51203"/>
    </source>
</evidence>
<dbReference type="SUPFAM" id="SSF48452">
    <property type="entry name" value="TPR-like"/>
    <property type="match status" value="1"/>
</dbReference>
<evidence type="ECO:0000313" key="5">
    <source>
        <dbReference type="EMBL" id="SCU77696.1"/>
    </source>
</evidence>
<dbReference type="Gene3D" id="1.25.40.10">
    <property type="entry name" value="Tetratricopeptide repeat domain"/>
    <property type="match status" value="1"/>
</dbReference>
<comment type="similarity">
    <text evidence="1">Belongs to the SGT1 family.</text>
</comment>
<dbReference type="SUPFAM" id="SSF49764">
    <property type="entry name" value="HSP20-like chaperones"/>
    <property type="match status" value="1"/>
</dbReference>
<dbReference type="InterPro" id="IPR044563">
    <property type="entry name" value="Sgt1-like"/>
</dbReference>
<dbReference type="PROSITE" id="PS51048">
    <property type="entry name" value="SGS"/>
    <property type="match status" value="1"/>
</dbReference>
<feature type="region of interest" description="Disordered" evidence="2">
    <location>
        <begin position="360"/>
        <end position="381"/>
    </location>
</feature>
<dbReference type="PANTHER" id="PTHR45862">
    <property type="entry name" value="PROTEIN SGT1 HOMOLOG"/>
    <property type="match status" value="1"/>
</dbReference>
<name>A0A1G4IM45_9SACH</name>
<feature type="region of interest" description="Disordered" evidence="2">
    <location>
        <begin position="271"/>
        <end position="302"/>
    </location>
</feature>
<feature type="domain" description="SGS" evidence="3">
    <location>
        <begin position="300"/>
        <end position="381"/>
    </location>
</feature>
<dbReference type="CDD" id="cd06466">
    <property type="entry name" value="p23_CS_SGT1_like"/>
    <property type="match status" value="1"/>
</dbReference>